<dbReference type="GO" id="GO:0003677">
    <property type="term" value="F:DNA binding"/>
    <property type="evidence" value="ECO:0007669"/>
    <property type="project" value="UniProtKB-KW"/>
</dbReference>
<keyword evidence="2" id="KW-0805">Transcription regulation</keyword>
<feature type="domain" description="RNA polymerase sigma-70 region 2" evidence="6">
    <location>
        <begin position="16"/>
        <end position="79"/>
    </location>
</feature>
<dbReference type="InterPro" id="IPR013249">
    <property type="entry name" value="RNA_pol_sigma70_r4_t2"/>
</dbReference>
<dbReference type="InterPro" id="IPR007627">
    <property type="entry name" value="RNA_pol_sigma70_r2"/>
</dbReference>
<dbReference type="PANTHER" id="PTHR43133:SF8">
    <property type="entry name" value="RNA POLYMERASE SIGMA FACTOR HI_1459-RELATED"/>
    <property type="match status" value="1"/>
</dbReference>
<proteinExistence type="inferred from homology"/>
<keyword evidence="3" id="KW-0731">Sigma factor</keyword>
<dbReference type="Gene3D" id="1.10.1740.10">
    <property type="match status" value="1"/>
</dbReference>
<dbReference type="SUPFAM" id="SSF88946">
    <property type="entry name" value="Sigma2 domain of RNA polymerase sigma factors"/>
    <property type="match status" value="1"/>
</dbReference>
<dbReference type="EMBL" id="CP042467">
    <property type="protein sequence ID" value="QED28123.1"/>
    <property type="molecule type" value="Genomic_DNA"/>
</dbReference>
<dbReference type="InterPro" id="IPR013325">
    <property type="entry name" value="RNA_pol_sigma_r2"/>
</dbReference>
<evidence type="ECO:0000313" key="9">
    <source>
        <dbReference type="Proteomes" id="UP000321595"/>
    </source>
</evidence>
<evidence type="ECO:0000256" key="1">
    <source>
        <dbReference type="ARBA" id="ARBA00010641"/>
    </source>
</evidence>
<organism evidence="8 9">
    <name type="scientific">Microvenator marinus</name>
    <dbReference type="NCBI Taxonomy" id="2600177"/>
    <lineage>
        <taxon>Bacteria</taxon>
        <taxon>Deltaproteobacteria</taxon>
        <taxon>Bradymonadales</taxon>
        <taxon>Microvenatoraceae</taxon>
        <taxon>Microvenator</taxon>
    </lineage>
</organism>
<dbReference type="Pfam" id="PF04542">
    <property type="entry name" value="Sigma70_r2"/>
    <property type="match status" value="1"/>
</dbReference>
<comment type="similarity">
    <text evidence="1">Belongs to the sigma-70 factor family. ECF subfamily.</text>
</comment>
<dbReference type="PANTHER" id="PTHR43133">
    <property type="entry name" value="RNA POLYMERASE ECF-TYPE SIGMA FACTO"/>
    <property type="match status" value="1"/>
</dbReference>
<evidence type="ECO:0000256" key="2">
    <source>
        <dbReference type="ARBA" id="ARBA00023015"/>
    </source>
</evidence>
<dbReference type="OrthoDB" id="9803470at2"/>
<evidence type="ECO:0000256" key="5">
    <source>
        <dbReference type="ARBA" id="ARBA00023163"/>
    </source>
</evidence>
<dbReference type="InterPro" id="IPR036388">
    <property type="entry name" value="WH-like_DNA-bd_sf"/>
</dbReference>
<evidence type="ECO:0000259" key="7">
    <source>
        <dbReference type="Pfam" id="PF08281"/>
    </source>
</evidence>
<accession>A0A5B8XVL4</accession>
<keyword evidence="9" id="KW-1185">Reference proteome</keyword>
<dbReference type="RefSeq" id="WP_146960267.1">
    <property type="nucleotide sequence ID" value="NZ_CP042467.1"/>
</dbReference>
<gene>
    <name evidence="8" type="ORF">FRD01_12955</name>
</gene>
<dbReference type="InterPro" id="IPR013324">
    <property type="entry name" value="RNA_pol_sigma_r3/r4-like"/>
</dbReference>
<evidence type="ECO:0000259" key="6">
    <source>
        <dbReference type="Pfam" id="PF04542"/>
    </source>
</evidence>
<dbReference type="KEGG" id="bbae:FRD01_12955"/>
<dbReference type="SUPFAM" id="SSF88659">
    <property type="entry name" value="Sigma3 and sigma4 domains of RNA polymerase sigma factors"/>
    <property type="match status" value="1"/>
</dbReference>
<feature type="domain" description="RNA polymerase sigma factor 70 region 4 type 2" evidence="7">
    <location>
        <begin position="107"/>
        <end position="158"/>
    </location>
</feature>
<dbReference type="InterPro" id="IPR014284">
    <property type="entry name" value="RNA_pol_sigma-70_dom"/>
</dbReference>
<name>A0A5B8XVL4_9DELT</name>
<sequence length="181" mass="20416">MSNVGSTETVDATLLAHRDKLLGFIRSKVSDPQAAEDILHDSLLKAMGSLSQLDDEEKLVSWFYQLVRNAIIDRYRRQQTEEKYLDKYALEAPNFDASEEKATVCACFREMIPGLKDEYREMIESVELGEADPKQVAAELGITANNLKVRRHRARQKLKEQLVETCGECAARGCVDCTCQA</sequence>
<evidence type="ECO:0000256" key="4">
    <source>
        <dbReference type="ARBA" id="ARBA00023125"/>
    </source>
</evidence>
<keyword evidence="5" id="KW-0804">Transcription</keyword>
<evidence type="ECO:0000313" key="8">
    <source>
        <dbReference type="EMBL" id="QED28123.1"/>
    </source>
</evidence>
<dbReference type="GO" id="GO:0006352">
    <property type="term" value="P:DNA-templated transcription initiation"/>
    <property type="evidence" value="ECO:0007669"/>
    <property type="project" value="InterPro"/>
</dbReference>
<dbReference type="Gene3D" id="1.10.10.10">
    <property type="entry name" value="Winged helix-like DNA-binding domain superfamily/Winged helix DNA-binding domain"/>
    <property type="match status" value="1"/>
</dbReference>
<reference evidence="8 9" key="1">
    <citation type="submission" date="2019-08" db="EMBL/GenBank/DDBJ databases">
        <authorList>
            <person name="Liang Q."/>
        </authorList>
    </citation>
    <scope>NUCLEOTIDE SEQUENCE [LARGE SCALE GENOMIC DNA]</scope>
    <source>
        <strain evidence="8 9">V1718</strain>
    </source>
</reference>
<dbReference type="NCBIfam" id="TIGR02937">
    <property type="entry name" value="sigma70-ECF"/>
    <property type="match status" value="1"/>
</dbReference>
<keyword evidence="4" id="KW-0238">DNA-binding</keyword>
<protein>
    <submittedName>
        <fullName evidence="8">Sigma-70 family RNA polymerase sigma factor</fullName>
    </submittedName>
</protein>
<dbReference type="InterPro" id="IPR039425">
    <property type="entry name" value="RNA_pol_sigma-70-like"/>
</dbReference>
<dbReference type="Pfam" id="PF08281">
    <property type="entry name" value="Sigma70_r4_2"/>
    <property type="match status" value="1"/>
</dbReference>
<dbReference type="GO" id="GO:0016987">
    <property type="term" value="F:sigma factor activity"/>
    <property type="evidence" value="ECO:0007669"/>
    <property type="project" value="UniProtKB-KW"/>
</dbReference>
<dbReference type="Proteomes" id="UP000321595">
    <property type="component" value="Chromosome"/>
</dbReference>
<evidence type="ECO:0000256" key="3">
    <source>
        <dbReference type="ARBA" id="ARBA00023082"/>
    </source>
</evidence>
<dbReference type="AlphaFoldDB" id="A0A5B8XVL4"/>